<accession>A0ACC2SWR3</accession>
<protein>
    <submittedName>
        <fullName evidence="1">Uncharacterized protein</fullName>
    </submittedName>
</protein>
<evidence type="ECO:0000313" key="2">
    <source>
        <dbReference type="Proteomes" id="UP001165960"/>
    </source>
</evidence>
<organism evidence="1 2">
    <name type="scientific">Entomophthora muscae</name>
    <dbReference type="NCBI Taxonomy" id="34485"/>
    <lineage>
        <taxon>Eukaryota</taxon>
        <taxon>Fungi</taxon>
        <taxon>Fungi incertae sedis</taxon>
        <taxon>Zoopagomycota</taxon>
        <taxon>Entomophthoromycotina</taxon>
        <taxon>Entomophthoromycetes</taxon>
        <taxon>Entomophthorales</taxon>
        <taxon>Entomophthoraceae</taxon>
        <taxon>Entomophthora</taxon>
    </lineage>
</organism>
<evidence type="ECO:0000313" key="1">
    <source>
        <dbReference type="EMBL" id="KAJ9066833.1"/>
    </source>
</evidence>
<dbReference type="EMBL" id="QTSX02004275">
    <property type="protein sequence ID" value="KAJ9066833.1"/>
    <property type="molecule type" value="Genomic_DNA"/>
</dbReference>
<dbReference type="Proteomes" id="UP001165960">
    <property type="component" value="Unassembled WGS sequence"/>
</dbReference>
<name>A0ACC2SWR3_9FUNG</name>
<reference evidence="1" key="1">
    <citation type="submission" date="2022-04" db="EMBL/GenBank/DDBJ databases">
        <title>Genome of the entomopathogenic fungus Entomophthora muscae.</title>
        <authorList>
            <person name="Elya C."/>
            <person name="Lovett B.R."/>
            <person name="Lee E."/>
            <person name="Macias A.M."/>
            <person name="Hajek A.E."/>
            <person name="De Bivort B.L."/>
            <person name="Kasson M.T."/>
            <person name="De Fine Licht H.H."/>
            <person name="Stajich J.E."/>
        </authorList>
    </citation>
    <scope>NUCLEOTIDE SEQUENCE</scope>
    <source>
        <strain evidence="1">Berkeley</strain>
    </source>
</reference>
<keyword evidence="2" id="KW-1185">Reference proteome</keyword>
<proteinExistence type="predicted"/>
<comment type="caution">
    <text evidence="1">The sequence shown here is derived from an EMBL/GenBank/DDBJ whole genome shotgun (WGS) entry which is preliminary data.</text>
</comment>
<sequence length="666" mass="72867">MPKNRTEPKDIPRLPANTTDDGAVGKASSYSGAQFRVQANARLGEGVSPAGTPYGSFRSRDNDFLGLGNQLGHEGKSDAGSRRSSIVQVVKKHLVQKDDVSSLKSPVLQAVGSPRSDRLENESVQSAHDYSVSHSLLGGDITRNIYKWQEDEERNQKLRRRSKSFSSIMDATTSQGTQTPKLSDILLPGGFRRHHVQARAEREGRTTNIVTSNFLDFLALYGHFAGDVYLDDDEEEEDEEQGFTGERTPLIRRASRREAHAAQPSASTGKAVFLLIKSFVGTGVLFLPRSFYDGGLAFSAVILFIISLFCLHCMLLLVEAQSKIGGSFGDMGMTLYGSWARYLVLSSIVVSQFGFTCAYMIFIAKNLQDVYYGVTDCHLMLPEYWFFIVQLLVYVPVALLRKIKSLSAMALVADVFIILGLVCLIGYNIIHIKADGFAEVQNFNPESFTLFIGTAVFTFEGIGLVIPIVESMKEPEKFPSILSWTMSGITALFIFVGALSYATFGAEVHTVVLSNLPRKTLASDGVQLMYALAIVLSVPLQIFPIIGILEAGLFTRSGRGAPIVKWQKNAFRLLIVLSATVIAFMGAASLDKVVSIVGSLCCIPLSFIYPAAFHLKAFPNLSPAKKFKNCAIIGMGFFLMIYISMQTLATWNSSGEAPSTPCSNNS</sequence>
<gene>
    <name evidence="1" type="ORF">DSO57_1005500</name>
</gene>